<proteinExistence type="predicted"/>
<keyword evidence="1" id="KW-0378">Hydrolase</keyword>
<evidence type="ECO:0000313" key="5">
    <source>
        <dbReference type="Proteomes" id="UP000623467"/>
    </source>
</evidence>
<dbReference type="GO" id="GO:0008236">
    <property type="term" value="F:serine-type peptidase activity"/>
    <property type="evidence" value="ECO:0007669"/>
    <property type="project" value="InterPro"/>
</dbReference>
<evidence type="ECO:0000313" key="4">
    <source>
        <dbReference type="EMBL" id="KAF7348266.1"/>
    </source>
</evidence>
<dbReference type="GO" id="GO:0006508">
    <property type="term" value="P:proteolysis"/>
    <property type="evidence" value="ECO:0007669"/>
    <property type="project" value="InterPro"/>
</dbReference>
<feature type="domain" description="Alpha/beta hydrolase fold-3" evidence="3">
    <location>
        <begin position="38"/>
        <end position="150"/>
    </location>
</feature>
<dbReference type="Gene3D" id="3.40.50.1820">
    <property type="entry name" value="alpha/beta hydrolase"/>
    <property type="match status" value="1"/>
</dbReference>
<dbReference type="InterPro" id="IPR050300">
    <property type="entry name" value="GDXG_lipolytic_enzyme"/>
</dbReference>
<dbReference type="PANTHER" id="PTHR48081:SF3">
    <property type="entry name" value="ALPHA_BETA HYDROLASE FOLD-3 DOMAIN-CONTAINING PROTEIN"/>
    <property type="match status" value="1"/>
</dbReference>
<organism evidence="4 5">
    <name type="scientific">Mycena sanguinolenta</name>
    <dbReference type="NCBI Taxonomy" id="230812"/>
    <lineage>
        <taxon>Eukaryota</taxon>
        <taxon>Fungi</taxon>
        <taxon>Dikarya</taxon>
        <taxon>Basidiomycota</taxon>
        <taxon>Agaricomycotina</taxon>
        <taxon>Agaricomycetes</taxon>
        <taxon>Agaricomycetidae</taxon>
        <taxon>Agaricales</taxon>
        <taxon>Marasmiineae</taxon>
        <taxon>Mycenaceae</taxon>
        <taxon>Mycena</taxon>
    </lineage>
</organism>
<dbReference type="PANTHER" id="PTHR48081">
    <property type="entry name" value="AB HYDROLASE SUPERFAMILY PROTEIN C4A8.06C"/>
    <property type="match status" value="1"/>
</dbReference>
<evidence type="ECO:0000259" key="3">
    <source>
        <dbReference type="Pfam" id="PF07859"/>
    </source>
</evidence>
<feature type="domain" description="Peptidase S9 prolyl oligopeptidase catalytic" evidence="2">
    <location>
        <begin position="274"/>
        <end position="352"/>
    </location>
</feature>
<keyword evidence="5" id="KW-1185">Reference proteome</keyword>
<dbReference type="InterPro" id="IPR029058">
    <property type="entry name" value="AB_hydrolase_fold"/>
</dbReference>
<dbReference type="SUPFAM" id="SSF53474">
    <property type="entry name" value="alpha/beta-Hydrolases"/>
    <property type="match status" value="1"/>
</dbReference>
<dbReference type="Proteomes" id="UP000623467">
    <property type="component" value="Unassembled WGS sequence"/>
</dbReference>
<evidence type="ECO:0000259" key="2">
    <source>
        <dbReference type="Pfam" id="PF00326"/>
    </source>
</evidence>
<dbReference type="Pfam" id="PF07859">
    <property type="entry name" value="Abhydrolase_3"/>
    <property type="match status" value="1"/>
</dbReference>
<dbReference type="InterPro" id="IPR001375">
    <property type="entry name" value="Peptidase_S9_cat"/>
</dbReference>
<dbReference type="Pfam" id="PF00326">
    <property type="entry name" value="Peptidase_S9"/>
    <property type="match status" value="1"/>
</dbReference>
<protein>
    <submittedName>
        <fullName evidence="4">MYND finger domain-like protein</fullName>
    </submittedName>
</protein>
<gene>
    <name evidence="4" type="ORF">MSAN_01780200</name>
</gene>
<comment type="caution">
    <text evidence="4">The sequence shown here is derived from an EMBL/GenBank/DDBJ whole genome shotgun (WGS) entry which is preliminary data.</text>
</comment>
<evidence type="ECO:0000256" key="1">
    <source>
        <dbReference type="ARBA" id="ARBA00022801"/>
    </source>
</evidence>
<dbReference type="OrthoDB" id="19653at2759"/>
<dbReference type="AlphaFoldDB" id="A0A8H7CUA5"/>
<dbReference type="EMBL" id="JACAZH010000017">
    <property type="protein sequence ID" value="KAF7348266.1"/>
    <property type="molecule type" value="Genomic_DNA"/>
</dbReference>
<accession>A0A8H7CUA5</accession>
<sequence length="356" mass="39458">MDCLDVCYKKIGQIPVHLNVYAPLNLEAQSPYPRFPAVVYFHGGGLTVGNRTSWWPAWLEARMVAAGFVFISADYRLLPNCSVHEIIDDIKDLFVFLSQDNLCFKTESGCLFGINPNSLAVAGSSAGGMCAYLAAIHASPKPIAVLGMYAMGGNVLTSQSLTPKTEVFYRGRELLDLEEFAEFLYPKSKSLPTITDSPLAYWPTSHPTRPGWWKNPRMALARLYLQLGVILDYCTGQHEPSLSARLRPLLDTTADPLALQEAMKTHIPPEHHAIFPQLNVTEQFPPTFLCHGSEDGAVSVEESHHMHFLLKRAGVSVQLLVIEGANHSLDYVPNAEELYSSHFDEMAAFLIKLLKG</sequence>
<name>A0A8H7CUA5_9AGAR</name>
<dbReference type="InterPro" id="IPR013094">
    <property type="entry name" value="AB_hydrolase_3"/>
</dbReference>
<reference evidence="4" key="1">
    <citation type="submission" date="2020-05" db="EMBL/GenBank/DDBJ databases">
        <title>Mycena genomes resolve the evolution of fungal bioluminescence.</title>
        <authorList>
            <person name="Tsai I.J."/>
        </authorList>
    </citation>
    <scope>NUCLEOTIDE SEQUENCE</scope>
    <source>
        <strain evidence="4">160909Yilan</strain>
    </source>
</reference>